<protein>
    <submittedName>
        <fullName evidence="4">Interferon-related developmental regulator-domain-containing protein</fullName>
    </submittedName>
</protein>
<dbReference type="PANTHER" id="PTHR12354:SF1">
    <property type="entry name" value="INTERFERON-RELATED DEVELOPMENTAL REGULATOR 1"/>
    <property type="match status" value="1"/>
</dbReference>
<dbReference type="Gene3D" id="1.25.10.10">
    <property type="entry name" value="Leucine-rich Repeat Variant"/>
    <property type="match status" value="1"/>
</dbReference>
<comment type="caution">
    <text evidence="4">The sequence shown here is derived from an EMBL/GenBank/DDBJ whole genome shotgun (WGS) entry which is preliminary data.</text>
</comment>
<accession>A0AAE0LTD9</accession>
<gene>
    <name evidence="4" type="ORF">B0H64DRAFT_110714</name>
</gene>
<dbReference type="SUPFAM" id="SSF48371">
    <property type="entry name" value="ARM repeat"/>
    <property type="match status" value="1"/>
</dbReference>
<evidence type="ECO:0000256" key="2">
    <source>
        <dbReference type="SAM" id="MobiDB-lite"/>
    </source>
</evidence>
<feature type="compositionally biased region" description="Polar residues" evidence="2">
    <location>
        <begin position="26"/>
        <end position="51"/>
    </location>
</feature>
<name>A0AAE0LTD9_9PEZI</name>
<dbReference type="GeneID" id="87834737"/>
<dbReference type="PANTHER" id="PTHR12354">
    <property type="entry name" value="INTERFERON-RELATED DEVELOPMENTAL REGULATOR"/>
    <property type="match status" value="1"/>
</dbReference>
<reference evidence="4" key="2">
    <citation type="submission" date="2023-06" db="EMBL/GenBank/DDBJ databases">
        <authorList>
            <consortium name="Lawrence Berkeley National Laboratory"/>
            <person name="Haridas S."/>
            <person name="Hensen N."/>
            <person name="Bonometti L."/>
            <person name="Westerberg I."/>
            <person name="Brannstrom I.O."/>
            <person name="Guillou S."/>
            <person name="Cros-Aarteil S."/>
            <person name="Calhoun S."/>
            <person name="Kuo A."/>
            <person name="Mondo S."/>
            <person name="Pangilinan J."/>
            <person name="Riley R."/>
            <person name="Labutti K."/>
            <person name="Andreopoulos B."/>
            <person name="Lipzen A."/>
            <person name="Chen C."/>
            <person name="Yanf M."/>
            <person name="Daum C."/>
            <person name="Ng V."/>
            <person name="Clum A."/>
            <person name="Steindorff A."/>
            <person name="Ohm R."/>
            <person name="Martin F."/>
            <person name="Silar P."/>
            <person name="Natvig D."/>
            <person name="Lalanne C."/>
            <person name="Gautier V."/>
            <person name="Ament-Velasquez S.L."/>
            <person name="Kruys A."/>
            <person name="Hutchinson M.I."/>
            <person name="Powell A.J."/>
            <person name="Barry K."/>
            <person name="Miller A.N."/>
            <person name="Grigoriev I.V."/>
            <person name="Debuchy R."/>
            <person name="Gladieux P."/>
            <person name="Thoren M.H."/>
            <person name="Johannesson H."/>
        </authorList>
    </citation>
    <scope>NUCLEOTIDE SEQUENCE</scope>
    <source>
        <strain evidence="4">CBS 168.71</strain>
    </source>
</reference>
<proteinExistence type="inferred from homology"/>
<feature type="region of interest" description="Disordered" evidence="2">
    <location>
        <begin position="1"/>
        <end position="85"/>
    </location>
</feature>
<organism evidence="4 5">
    <name type="scientific">Chaetomium fimeti</name>
    <dbReference type="NCBI Taxonomy" id="1854472"/>
    <lineage>
        <taxon>Eukaryota</taxon>
        <taxon>Fungi</taxon>
        <taxon>Dikarya</taxon>
        <taxon>Ascomycota</taxon>
        <taxon>Pezizomycotina</taxon>
        <taxon>Sordariomycetes</taxon>
        <taxon>Sordariomycetidae</taxon>
        <taxon>Sordariales</taxon>
        <taxon>Chaetomiaceae</taxon>
        <taxon>Chaetomium</taxon>
    </lineage>
</organism>
<dbReference type="InterPro" id="IPR039777">
    <property type="entry name" value="IFRD"/>
</dbReference>
<feature type="domain" description="Interferon-related developmental regulator N-terminal" evidence="3">
    <location>
        <begin position="76"/>
        <end position="353"/>
    </location>
</feature>
<evidence type="ECO:0000259" key="3">
    <source>
        <dbReference type="Pfam" id="PF05004"/>
    </source>
</evidence>
<evidence type="ECO:0000313" key="4">
    <source>
        <dbReference type="EMBL" id="KAK3296837.1"/>
    </source>
</evidence>
<sequence>MSELRRRALGSGKTVSRKARLKPESGLSSTNHSPNGSPGNSRVGSRANSRPGSRYASEDEFASDSENDDIMTMSANSVDGDEDVGSTTTWVERLQDRVTELQDRKRSSVQGREATLGGYNHLLKHHFAQNQLQRSVAEIMPVFLREIKSGSSDEERLRALKAFTLTILTCSSDTVFEQALPILKAACHDAEEENNKIEAIHALCIAVTYGGGSNEAAEEVLDFLMEIIESDGHSVTAADNAAVVTAALQAWAFVASHLDDLAAQSETAIEAFMEQLDSSDPDVQTGAGVNIALLFEAARDYEEETGESFDMQYNQHRIMTRMAEIVRDSSKAVSKKGRRNLRSSFSSIVTSLERGKGPGYSTAGRSGPNPHTGGSRTDEQGDFREFGYREKIRIYNQFLLIDTWSLHTRVEMLKILLGGGFGIHYLENPVVRDILSSAEVEFISERRPKK</sequence>
<dbReference type="InterPro" id="IPR007701">
    <property type="entry name" value="Interferon-rel_develop_reg_N"/>
</dbReference>
<feature type="region of interest" description="Disordered" evidence="2">
    <location>
        <begin position="352"/>
        <end position="382"/>
    </location>
</feature>
<keyword evidence="5" id="KW-1185">Reference proteome</keyword>
<dbReference type="EMBL" id="JAUEPN010000003">
    <property type="protein sequence ID" value="KAK3296837.1"/>
    <property type="molecule type" value="Genomic_DNA"/>
</dbReference>
<feature type="compositionally biased region" description="Acidic residues" evidence="2">
    <location>
        <begin position="58"/>
        <end position="69"/>
    </location>
</feature>
<comment type="similarity">
    <text evidence="1">Belongs to the IFRD family.</text>
</comment>
<dbReference type="RefSeq" id="XP_062660351.1">
    <property type="nucleotide sequence ID" value="XM_062797789.1"/>
</dbReference>
<reference evidence="4" key="1">
    <citation type="journal article" date="2023" name="Mol. Phylogenet. Evol.">
        <title>Genome-scale phylogeny and comparative genomics of the fungal order Sordariales.</title>
        <authorList>
            <person name="Hensen N."/>
            <person name="Bonometti L."/>
            <person name="Westerberg I."/>
            <person name="Brannstrom I.O."/>
            <person name="Guillou S."/>
            <person name="Cros-Aarteil S."/>
            <person name="Calhoun S."/>
            <person name="Haridas S."/>
            <person name="Kuo A."/>
            <person name="Mondo S."/>
            <person name="Pangilinan J."/>
            <person name="Riley R."/>
            <person name="LaButti K."/>
            <person name="Andreopoulos B."/>
            <person name="Lipzen A."/>
            <person name="Chen C."/>
            <person name="Yan M."/>
            <person name="Daum C."/>
            <person name="Ng V."/>
            <person name="Clum A."/>
            <person name="Steindorff A."/>
            <person name="Ohm R.A."/>
            <person name="Martin F."/>
            <person name="Silar P."/>
            <person name="Natvig D.O."/>
            <person name="Lalanne C."/>
            <person name="Gautier V."/>
            <person name="Ament-Velasquez S.L."/>
            <person name="Kruys A."/>
            <person name="Hutchinson M.I."/>
            <person name="Powell A.J."/>
            <person name="Barry K."/>
            <person name="Miller A.N."/>
            <person name="Grigoriev I.V."/>
            <person name="Debuchy R."/>
            <person name="Gladieux P."/>
            <person name="Hiltunen Thoren M."/>
            <person name="Johannesson H."/>
        </authorList>
    </citation>
    <scope>NUCLEOTIDE SEQUENCE</scope>
    <source>
        <strain evidence="4">CBS 168.71</strain>
    </source>
</reference>
<dbReference type="InterPro" id="IPR016024">
    <property type="entry name" value="ARM-type_fold"/>
</dbReference>
<evidence type="ECO:0000256" key="1">
    <source>
        <dbReference type="ARBA" id="ARBA00008828"/>
    </source>
</evidence>
<dbReference type="Pfam" id="PF05004">
    <property type="entry name" value="IFRD"/>
    <property type="match status" value="1"/>
</dbReference>
<dbReference type="InterPro" id="IPR011989">
    <property type="entry name" value="ARM-like"/>
</dbReference>
<evidence type="ECO:0000313" key="5">
    <source>
        <dbReference type="Proteomes" id="UP001278766"/>
    </source>
</evidence>
<dbReference type="Proteomes" id="UP001278766">
    <property type="component" value="Unassembled WGS sequence"/>
</dbReference>
<dbReference type="AlphaFoldDB" id="A0AAE0LTD9"/>